<dbReference type="Pfam" id="PF11236">
    <property type="entry name" value="DUF3037"/>
    <property type="match status" value="1"/>
</dbReference>
<feature type="compositionally biased region" description="Polar residues" evidence="1">
    <location>
        <begin position="1"/>
        <end position="17"/>
    </location>
</feature>
<evidence type="ECO:0000313" key="2">
    <source>
        <dbReference type="EMBL" id="EMI24146.1"/>
    </source>
</evidence>
<evidence type="ECO:0000256" key="1">
    <source>
        <dbReference type="SAM" id="MobiDB-lite"/>
    </source>
</evidence>
<dbReference type="InterPro" id="IPR021398">
    <property type="entry name" value="DUF3037"/>
</dbReference>
<comment type="caution">
    <text evidence="2">The sequence shown here is derived from an EMBL/GenBank/DDBJ whole genome shotgun (WGS) entry which is preliminary data.</text>
</comment>
<sequence>MSGFATQNQKTGGSRSSEIAPDLLATTSKAKFFPRENSAMNNPTPTTPTRGYYSLVQYCPDTSRLEVANIGVVLFCADHDFLQVRMTSNHSRINKMFGRGKRDLARLKVVKDGLESKLESGRRDLQGLEQLERFASLQVNNLQMTKFMPCRITITPELELQDLFDHLVQTESELQAVSASDDLKCRMDTMFDQPDLRGLVRRNITVSVPILQREQEIPYAYQNGRLNLIAPLQFPKRTSSVEDKAARFAVEGKSLFDSPHPEYGELQMLIVGAFPETKKSDVETAQRILESHQVRLITSDNLGELGDEIREHGHPLEA</sequence>
<evidence type="ECO:0000313" key="3">
    <source>
        <dbReference type="Proteomes" id="UP000011996"/>
    </source>
</evidence>
<reference evidence="2 3" key="1">
    <citation type="journal article" date="2013" name="Mar. Genomics">
        <title>Expression of sulfatases in Rhodopirellula baltica and the diversity of sulfatases in the genus Rhodopirellula.</title>
        <authorList>
            <person name="Wegner C.E."/>
            <person name="Richter-Heitmann T."/>
            <person name="Klindworth A."/>
            <person name="Klockow C."/>
            <person name="Richter M."/>
            <person name="Achstetter T."/>
            <person name="Glockner F.O."/>
            <person name="Harder J."/>
        </authorList>
    </citation>
    <scope>NUCLEOTIDE SEQUENCE [LARGE SCALE GENOMIC DNA]</scope>
    <source>
        <strain evidence="2 3">SH398</strain>
    </source>
</reference>
<protein>
    <recommendedName>
        <fullName evidence="4">DUF3037 domain-containing protein</fullName>
    </recommendedName>
</protein>
<proteinExistence type="predicted"/>
<dbReference type="AlphaFoldDB" id="M5RY48"/>
<feature type="region of interest" description="Disordered" evidence="1">
    <location>
        <begin position="1"/>
        <end position="20"/>
    </location>
</feature>
<evidence type="ECO:0008006" key="4">
    <source>
        <dbReference type="Google" id="ProtNLM"/>
    </source>
</evidence>
<dbReference type="EMBL" id="ANOF01000169">
    <property type="protein sequence ID" value="EMI24146.1"/>
    <property type="molecule type" value="Genomic_DNA"/>
</dbReference>
<gene>
    <name evidence="2" type="ORF">RESH_05267</name>
</gene>
<accession>M5RY48</accession>
<dbReference type="PATRIC" id="fig|1263868.3.peg.5724"/>
<name>M5RY48_9BACT</name>
<dbReference type="OrthoDB" id="279641at2"/>
<organism evidence="2 3">
    <name type="scientific">Rhodopirellula europaea SH398</name>
    <dbReference type="NCBI Taxonomy" id="1263868"/>
    <lineage>
        <taxon>Bacteria</taxon>
        <taxon>Pseudomonadati</taxon>
        <taxon>Planctomycetota</taxon>
        <taxon>Planctomycetia</taxon>
        <taxon>Pirellulales</taxon>
        <taxon>Pirellulaceae</taxon>
        <taxon>Rhodopirellula</taxon>
    </lineage>
</organism>
<dbReference type="Proteomes" id="UP000011996">
    <property type="component" value="Unassembled WGS sequence"/>
</dbReference>